<keyword evidence="9" id="KW-1185">Reference proteome</keyword>
<dbReference type="Pfam" id="PF16213">
    <property type="entry name" value="DCB"/>
    <property type="match status" value="2"/>
</dbReference>
<feature type="compositionally biased region" description="Low complexity" evidence="4">
    <location>
        <begin position="2186"/>
        <end position="2197"/>
    </location>
</feature>
<feature type="domain" description="Mon2 C-terminal" evidence="6">
    <location>
        <begin position="1207"/>
        <end position="1253"/>
    </location>
</feature>
<feature type="domain" description="Mon2 C-terminal" evidence="6">
    <location>
        <begin position="1267"/>
        <end position="1437"/>
    </location>
</feature>
<dbReference type="InterPro" id="IPR016024">
    <property type="entry name" value="ARM-type_fold"/>
</dbReference>
<keyword evidence="3" id="KW-0653">Protein transport</keyword>
<reference evidence="8 9" key="1">
    <citation type="journal article" date="2018" name="Front. Microbiol.">
        <title>Prospects for Fungal Bioremediation of Acidic Radioactive Waste Sites: Characterization and Genome Sequence of Rhodotorula taiwanensis MD1149.</title>
        <authorList>
            <person name="Tkavc R."/>
            <person name="Matrosova V.Y."/>
            <person name="Grichenko O.E."/>
            <person name="Gostincar C."/>
            <person name="Volpe R.P."/>
            <person name="Klimenkova P."/>
            <person name="Gaidamakova E.K."/>
            <person name="Zhou C.E."/>
            <person name="Stewart B.J."/>
            <person name="Lyman M.G."/>
            <person name="Malfatti S.A."/>
            <person name="Rubinfeld B."/>
            <person name="Courtot M."/>
            <person name="Singh J."/>
            <person name="Dalgard C.L."/>
            <person name="Hamilton T."/>
            <person name="Frey K.G."/>
            <person name="Gunde-Cimerman N."/>
            <person name="Dugan L."/>
            <person name="Daly M.J."/>
        </authorList>
    </citation>
    <scope>NUCLEOTIDE SEQUENCE [LARGE SCALE GENOMIC DNA]</scope>
    <source>
        <strain evidence="8 9">MD1149</strain>
    </source>
</reference>
<evidence type="ECO:0000259" key="5">
    <source>
        <dbReference type="Pfam" id="PF12783"/>
    </source>
</evidence>
<feature type="domain" description="Mon2 C-terminal" evidence="6">
    <location>
        <begin position="1582"/>
        <end position="1871"/>
    </location>
</feature>
<dbReference type="EMBL" id="PJQD01000020">
    <property type="protein sequence ID" value="POY74971.1"/>
    <property type="molecule type" value="Genomic_DNA"/>
</dbReference>
<sequence length="2265" mass="243407">MASTALLAADYAALSREAGRRHSDVRDAADAAHNLLKQSSQQSMLELHADPPPTSHPLYQPIFLAANTKNAKVIALAMSALQRLIMANAVPRTFVQQILDTLDHVISQGVEIQLKMLQILVSLLTTDEPVPNSKGRKRVLVQGEDLARPPAELEVDVNLDTQALELSHRLSTSKIPVVASTASATLRQLFMFVFERVGAEDALIAASADPNRDPVLPKADFNVDVPPNEVDRAQVAPEDQSTGTGEQSQHGTGEEDSLAAGQRQQHERARSRSIKLRPAARDAYLLLEDLCLLVAGSVEGGPDGEPSFLRWRSLSRTFGLELVESIVSGFGEIVRTHPELLLVLRAHLCPLLIRFLSSPPQSTLTSSTTFAYSFPLTLRLTRVVFLLLKQFSDLLTLEAEIFLTMFVRIVGPGDRGEGEGGHPAGPAAAGQNSPLWMRVLALEIFRGLCSDFPLMIKFYQRYDAATREAEQRTKDVKGKGKAADGGSTFFGDLVTALNRLASEKPAALGTGSAVLYGSSQGPIASGAVHGTGSSQTVSHTSSTTGMTGSTVIDSAMGMGLGLAQVAGSVVGSGVAAAAGAVSTAVAPVPSLSLESASMKLQCIDQLDKAEPPTIPDTYLFLLSLQCLTALADGFAGYALHAYSKLVPRQAKDQGSAPPALDFAILDRRDPTVASMLVVRAMAESAWPALLASMSFFIGTSLSDDLFSDVVMSIQNFTSVLGILDLETPREAFLTSLCRFAMPPAIVSYITSHADSVQASQQTRSGGAVAAATAVLSAGAESLALLTGAGSSAAPVGLSSRNLACLRALLSVAHFLAGSLGLSWFSVFETLQNADVVLRATATGRGARKRAATPATSAANAKSASAGQTGGSNSSGAVTTSIPVIPTEEDELAIQQAIADMFSISQALGDAAFRKFVGALCRLSGEMVGVSMHQDGTLVLDDGADDQSEAGSAGTVTPHHETPERLKRRSSGMHTARGHSSAKQGKEKSFALAKLGVVAGHNMTRLISQPPEVGWDLITSHCLYLLHESTVPPTIRVQSTEVLTHTLLGALKALAGAGASDVDRQARVQQLVFSALAELAEPPRRLQTATDLEIRRMALETLLRILETSGHALVTGWDRIFHILRTACPSGHSFLPPIPSPSIAGRFSLDTISERESLAPTTPVRASSSTGGYFMQPPTQASAETSARVLKGAALVRTSFPSLQLICTDFLDALAIDELRDCVATLADFGAQGEDVNVALTAGGLLWNVSDHVQAKQRDGDSPAAHGDLWMYLLQSMLAHCRDPRQEVRDAAIANVYRSLSVYGSTLDASTWESCCWEIVFPLLDDLTTTIRQHDGMSDEELDEQQTVPQANGPPLRLIDKQWDDSKSLALRSTGEVFFDNLALLAQTERYEAIWDGLLQRFQDSFCTDRAGPTTAAMQAFEKVLTVALDTSNADRITSSWERAWQAWDAIGAELELNEQDVENAQAKAYTQANLEVFVRVALSIYTPPYIHFDLDRVRRLLAMLKAALLYSHSPDYRLDIDGLMPLQAVVLEVVAAIKLGDLGGAPAAVITELADYATLAYTSSFEAPQYGTFGKAGQRVTYIALAKEVMPHIHYLLNKYRDDVAVYMEGAVERVLDAYALPMTLKHDCPAPAKFGSAEPLWKTATVCFLKAVRATLSSMHMMETLSAELRSAIWQRIIEGLAGALHSSVTQGSPVATYDDLRREENFDLALLITLEQEVLPYVGASFVPDDLIRQLAKALQEASRLYTLDLPRADQDDFQDSLSAAEPRFDSDFDRQARTRLEGTTVQTVEVQKERLAYWSLDTLFLLCDQQHADVDDSRRRVAGLCAPSLLARCAAVFRAYVADAPLRGKMPFPRIRQEEVLYLLQRLHSLRLPPSTLISVDPTHETSNGANAQSPSSNVRSTLLSSPRALLYELYPLLVDLFRIVATLPTVARAPEHLPRRFHSAGDGDDALFDGLPNGWEVGQIGRLTPPDAGHDLVTLIGACLGQVGEEMAAGLSLSPPSSALTSAAPGDDEPESSSALERRLEELSTPTKGQVERGVKVEMKGVAPPDKVERYLAQLQSEELHAGSPNERVAVNQIDFPSLPAYDRSPPLARARQHIPTLSPSLLDTLSGVEVQFFRPSLGANTGDVDAGPSGFEAGSQEDDLLRRLRDELKLEATVRARDDENAAGWDDRLNKLKEFKTTAGSATTSTAGPVSRSEIGIPPDLGDLEREVRRRQKREAKKGGRVAKRTASDGESDETASSSEDGNESGSGDEDSDGAS</sequence>
<feature type="domain" description="Mon2/Sec7/BIG1-like HUS" evidence="5">
    <location>
        <begin position="280"/>
        <end position="466"/>
    </location>
</feature>
<keyword evidence="2" id="KW-0813">Transport</keyword>
<feature type="compositionally biased region" description="Polar residues" evidence="4">
    <location>
        <begin position="239"/>
        <end position="251"/>
    </location>
</feature>
<evidence type="ECO:0000256" key="2">
    <source>
        <dbReference type="ARBA" id="ARBA00022448"/>
    </source>
</evidence>
<feature type="domain" description="Mon2/Sec7/BIG1-like dimerisation and cyclophilin-binding" evidence="7">
    <location>
        <begin position="5"/>
        <end position="131"/>
    </location>
</feature>
<evidence type="ECO:0000259" key="6">
    <source>
        <dbReference type="Pfam" id="PF16206"/>
    </source>
</evidence>
<feature type="region of interest" description="Disordered" evidence="4">
    <location>
        <begin position="2185"/>
        <end position="2265"/>
    </location>
</feature>
<feature type="region of interest" description="Disordered" evidence="4">
    <location>
        <begin position="1881"/>
        <end position="1902"/>
    </location>
</feature>
<feature type="compositionally biased region" description="Polar residues" evidence="4">
    <location>
        <begin position="1888"/>
        <end position="1902"/>
    </location>
</feature>
<gene>
    <name evidence="8" type="ORF">BMF94_1947</name>
</gene>
<evidence type="ECO:0000256" key="3">
    <source>
        <dbReference type="ARBA" id="ARBA00022927"/>
    </source>
</evidence>
<feature type="compositionally biased region" description="Low complexity" evidence="4">
    <location>
        <begin position="1999"/>
        <end position="2013"/>
    </location>
</feature>
<accession>A0A2S5BDZ6</accession>
<dbReference type="InterPro" id="IPR032691">
    <property type="entry name" value="Mon2/Sec7/BIG1-like_HUS"/>
</dbReference>
<dbReference type="SUPFAM" id="SSF48371">
    <property type="entry name" value="ARM repeat"/>
    <property type="match status" value="2"/>
</dbReference>
<feature type="compositionally biased region" description="Acidic residues" evidence="4">
    <location>
        <begin position="2250"/>
        <end position="2265"/>
    </location>
</feature>
<dbReference type="Proteomes" id="UP000237144">
    <property type="component" value="Unassembled WGS sequence"/>
</dbReference>
<proteinExistence type="inferred from homology"/>
<feature type="region of interest" description="Disordered" evidence="4">
    <location>
        <begin position="233"/>
        <end position="273"/>
    </location>
</feature>
<organism evidence="8 9">
    <name type="scientific">Rhodotorula taiwanensis</name>
    <dbReference type="NCBI Taxonomy" id="741276"/>
    <lineage>
        <taxon>Eukaryota</taxon>
        <taxon>Fungi</taxon>
        <taxon>Dikarya</taxon>
        <taxon>Basidiomycota</taxon>
        <taxon>Pucciniomycotina</taxon>
        <taxon>Microbotryomycetes</taxon>
        <taxon>Sporidiobolales</taxon>
        <taxon>Sporidiobolaceae</taxon>
        <taxon>Rhodotorula</taxon>
    </lineage>
</organism>
<feature type="region of interest" description="Disordered" evidence="4">
    <location>
        <begin position="847"/>
        <end position="878"/>
    </location>
</feature>
<dbReference type="InterPro" id="IPR032817">
    <property type="entry name" value="Mon2_C"/>
</dbReference>
<dbReference type="OrthoDB" id="294853at2759"/>
<evidence type="ECO:0000256" key="1">
    <source>
        <dbReference type="ARBA" id="ARBA00008144"/>
    </source>
</evidence>
<feature type="compositionally biased region" description="Basic residues" evidence="4">
    <location>
        <begin position="2218"/>
        <end position="2233"/>
    </location>
</feature>
<dbReference type="Pfam" id="PF16206">
    <property type="entry name" value="Mon2_C"/>
    <property type="match status" value="3"/>
</dbReference>
<dbReference type="GO" id="GO:0005794">
    <property type="term" value="C:Golgi apparatus"/>
    <property type="evidence" value="ECO:0007669"/>
    <property type="project" value="UniProtKB-ARBA"/>
</dbReference>
<evidence type="ECO:0000313" key="9">
    <source>
        <dbReference type="Proteomes" id="UP000237144"/>
    </source>
</evidence>
<dbReference type="GO" id="GO:0015031">
    <property type="term" value="P:protein transport"/>
    <property type="evidence" value="ECO:0007669"/>
    <property type="project" value="UniProtKB-KW"/>
</dbReference>
<feature type="domain" description="Mon2/Sec7/BIG1-like dimerisation and cyclophilin-binding" evidence="7">
    <location>
        <begin position="161"/>
        <end position="201"/>
    </location>
</feature>
<dbReference type="PANTHER" id="PTHR10663">
    <property type="entry name" value="GUANYL-NUCLEOTIDE EXCHANGE FACTOR"/>
    <property type="match status" value="1"/>
</dbReference>
<dbReference type="Pfam" id="PF12783">
    <property type="entry name" value="Sec7-like_HUS"/>
    <property type="match status" value="1"/>
</dbReference>
<evidence type="ECO:0000313" key="8">
    <source>
        <dbReference type="EMBL" id="POY74971.1"/>
    </source>
</evidence>
<evidence type="ECO:0000256" key="4">
    <source>
        <dbReference type="SAM" id="MobiDB-lite"/>
    </source>
</evidence>
<dbReference type="InterPro" id="IPR032629">
    <property type="entry name" value="DCB_dom"/>
</dbReference>
<comment type="caution">
    <text evidence="8">The sequence shown here is derived from an EMBL/GenBank/DDBJ whole genome shotgun (WGS) entry which is preliminary data.</text>
</comment>
<evidence type="ECO:0008006" key="10">
    <source>
        <dbReference type="Google" id="ProtNLM"/>
    </source>
</evidence>
<feature type="region of interest" description="Disordered" evidence="4">
    <location>
        <begin position="1999"/>
        <end position="2041"/>
    </location>
</feature>
<protein>
    <recommendedName>
        <fullName evidence="10">Protein MON2 homolog</fullName>
    </recommendedName>
</protein>
<feature type="compositionally biased region" description="Low complexity" evidence="4">
    <location>
        <begin position="851"/>
        <end position="865"/>
    </location>
</feature>
<dbReference type="STRING" id="741276.A0A2S5BDZ6"/>
<name>A0A2S5BDZ6_9BASI</name>
<dbReference type="PANTHER" id="PTHR10663:SF333">
    <property type="entry name" value="PROTEIN MON2 HOMOLOG"/>
    <property type="match status" value="1"/>
</dbReference>
<feature type="region of interest" description="Disordered" evidence="4">
    <location>
        <begin position="940"/>
        <end position="985"/>
    </location>
</feature>
<comment type="similarity">
    <text evidence="1">Belongs to the MON2 family.</text>
</comment>
<evidence type="ECO:0000259" key="7">
    <source>
        <dbReference type="Pfam" id="PF16213"/>
    </source>
</evidence>